<sequence>MMTVLVPGEALLIGDVLVTLVGGTPSRAMVRITKPSATHVQLLDDHEAEETMHALRGIDSIDLCPPEEPESLHA</sequence>
<accession>A0A6C2YRF6</accession>
<dbReference type="EMBL" id="LR593887">
    <property type="protein sequence ID" value="VTS05249.1"/>
    <property type="molecule type" value="Genomic_DNA"/>
</dbReference>
<evidence type="ECO:0000313" key="2">
    <source>
        <dbReference type="Proteomes" id="UP000464378"/>
    </source>
</evidence>
<dbReference type="Proteomes" id="UP000464378">
    <property type="component" value="Chromosome"/>
</dbReference>
<protein>
    <submittedName>
        <fullName evidence="1">Uncharacterized protein</fullName>
    </submittedName>
</protein>
<dbReference type="AlphaFoldDB" id="A0A6C2YRF6"/>
<dbReference type="EMBL" id="LR586016">
    <property type="protein sequence ID" value="VIP03941.1"/>
    <property type="molecule type" value="Genomic_DNA"/>
</dbReference>
<name>A0A6C2YRF6_9BACT</name>
<reference evidence="1" key="1">
    <citation type="submission" date="2019-04" db="EMBL/GenBank/DDBJ databases">
        <authorList>
            <consortium name="Science for Life Laboratories"/>
        </authorList>
    </citation>
    <scope>NUCLEOTIDE SEQUENCE</scope>
    <source>
        <strain evidence="1">MBLW1</strain>
    </source>
</reference>
<dbReference type="KEGG" id="tim:GMBLW1_52520"/>
<proteinExistence type="predicted"/>
<gene>
    <name evidence="1" type="ORF">GMBLW1_52520</name>
</gene>
<keyword evidence="2" id="KW-1185">Reference proteome</keyword>
<organism evidence="1">
    <name type="scientific">Tuwongella immobilis</name>
    <dbReference type="NCBI Taxonomy" id="692036"/>
    <lineage>
        <taxon>Bacteria</taxon>
        <taxon>Pseudomonadati</taxon>
        <taxon>Planctomycetota</taxon>
        <taxon>Planctomycetia</taxon>
        <taxon>Gemmatales</taxon>
        <taxon>Gemmataceae</taxon>
        <taxon>Tuwongella</taxon>
    </lineage>
</organism>
<dbReference type="InParanoid" id="A0A6C2YRF6"/>
<evidence type="ECO:0000313" key="1">
    <source>
        <dbReference type="EMBL" id="VIP03941.1"/>
    </source>
</evidence>
<dbReference type="RefSeq" id="WP_162659084.1">
    <property type="nucleotide sequence ID" value="NZ_LR593887.1"/>
</dbReference>